<dbReference type="AlphaFoldDB" id="A0A1T5MGB3"/>
<proteinExistence type="inferred from homology"/>
<dbReference type="InterPro" id="IPR038765">
    <property type="entry name" value="Papain-like_cys_pep_sf"/>
</dbReference>
<dbReference type="InterPro" id="IPR000064">
    <property type="entry name" value="NLP_P60_dom"/>
</dbReference>
<accession>A0A1T5MGB3</accession>
<dbReference type="GO" id="GO:0008234">
    <property type="term" value="F:cysteine-type peptidase activity"/>
    <property type="evidence" value="ECO:0007669"/>
    <property type="project" value="UniProtKB-KW"/>
</dbReference>
<evidence type="ECO:0000313" key="6">
    <source>
        <dbReference type="EMBL" id="SKC86948.1"/>
    </source>
</evidence>
<keyword evidence="7" id="KW-1185">Reference proteome</keyword>
<evidence type="ECO:0000256" key="1">
    <source>
        <dbReference type="ARBA" id="ARBA00007074"/>
    </source>
</evidence>
<evidence type="ECO:0000256" key="4">
    <source>
        <dbReference type="ARBA" id="ARBA00022807"/>
    </source>
</evidence>
<dbReference type="Proteomes" id="UP000190961">
    <property type="component" value="Unassembled WGS sequence"/>
</dbReference>
<dbReference type="SUPFAM" id="SSF54001">
    <property type="entry name" value="Cysteine proteinases"/>
    <property type="match status" value="1"/>
</dbReference>
<dbReference type="PANTHER" id="PTHR47053">
    <property type="entry name" value="MUREIN DD-ENDOPEPTIDASE MEPH-RELATED"/>
    <property type="match status" value="1"/>
</dbReference>
<evidence type="ECO:0000313" key="7">
    <source>
        <dbReference type="Proteomes" id="UP000190961"/>
    </source>
</evidence>
<sequence>MENIDYGVCRLSVLSVRTEPSDKAEQATQLLFGDHYEVIDQSPERKWLRIRIHFDQYEGWIDSKQHHPVSKDYFDYLDKSEFKITTDLTSSMLYNKSPLAILMGSMIPISSSELFKMEEQFAFNGEAKNVGLKREYEFLKNIAVKYINAPYQWGGKNPFGIDCSGFTQMVYKICGYKLFRDSSQQANQGKLVKEFNEMRPGDLAFFKNQDDKISHVGIVLTEDKIIHASGRVRIDQITPEGIMNGDTKSISHTLSHIRRILTE</sequence>
<keyword evidence="4" id="KW-0788">Thiol protease</keyword>
<evidence type="ECO:0000256" key="2">
    <source>
        <dbReference type="ARBA" id="ARBA00022670"/>
    </source>
</evidence>
<dbReference type="RefSeq" id="WP_079689781.1">
    <property type="nucleotide sequence ID" value="NZ_FUZU01000004.1"/>
</dbReference>
<comment type="similarity">
    <text evidence="1">Belongs to the peptidase C40 family.</text>
</comment>
<organism evidence="6 7">
    <name type="scientific">Ohtaekwangia koreensis</name>
    <dbReference type="NCBI Taxonomy" id="688867"/>
    <lineage>
        <taxon>Bacteria</taxon>
        <taxon>Pseudomonadati</taxon>
        <taxon>Bacteroidota</taxon>
        <taxon>Cytophagia</taxon>
        <taxon>Cytophagales</taxon>
        <taxon>Fulvivirgaceae</taxon>
        <taxon>Ohtaekwangia</taxon>
    </lineage>
</organism>
<dbReference type="Pfam" id="PF18348">
    <property type="entry name" value="SH3_16"/>
    <property type="match status" value="1"/>
</dbReference>
<dbReference type="PROSITE" id="PS51935">
    <property type="entry name" value="NLPC_P60"/>
    <property type="match status" value="1"/>
</dbReference>
<dbReference type="OrthoDB" id="9813368at2"/>
<dbReference type="GO" id="GO:0006508">
    <property type="term" value="P:proteolysis"/>
    <property type="evidence" value="ECO:0007669"/>
    <property type="project" value="UniProtKB-KW"/>
</dbReference>
<dbReference type="Pfam" id="PF00877">
    <property type="entry name" value="NLPC_P60"/>
    <property type="match status" value="1"/>
</dbReference>
<keyword evidence="3" id="KW-0378">Hydrolase</keyword>
<dbReference type="Gene3D" id="3.90.1720.10">
    <property type="entry name" value="endopeptidase domain like (from Nostoc punctiforme)"/>
    <property type="match status" value="1"/>
</dbReference>
<reference evidence="6 7" key="1">
    <citation type="submission" date="2017-02" db="EMBL/GenBank/DDBJ databases">
        <authorList>
            <person name="Peterson S.W."/>
        </authorList>
    </citation>
    <scope>NUCLEOTIDE SEQUENCE [LARGE SCALE GENOMIC DNA]</scope>
    <source>
        <strain evidence="6 7">DSM 25262</strain>
    </source>
</reference>
<evidence type="ECO:0000259" key="5">
    <source>
        <dbReference type="PROSITE" id="PS51935"/>
    </source>
</evidence>
<dbReference type="STRING" id="688867.SAMN05660236_5297"/>
<keyword evidence="2" id="KW-0645">Protease</keyword>
<name>A0A1T5MGB3_9BACT</name>
<dbReference type="InterPro" id="IPR041382">
    <property type="entry name" value="SH3_16"/>
</dbReference>
<evidence type="ECO:0000256" key="3">
    <source>
        <dbReference type="ARBA" id="ARBA00022801"/>
    </source>
</evidence>
<dbReference type="PANTHER" id="PTHR47053:SF1">
    <property type="entry name" value="MUREIN DD-ENDOPEPTIDASE MEPH-RELATED"/>
    <property type="match status" value="1"/>
</dbReference>
<dbReference type="Gene3D" id="2.30.30.40">
    <property type="entry name" value="SH3 Domains"/>
    <property type="match status" value="1"/>
</dbReference>
<protein>
    <submittedName>
        <fullName evidence="6">SH3 domain-containing protein</fullName>
    </submittedName>
</protein>
<dbReference type="InterPro" id="IPR051202">
    <property type="entry name" value="Peptidase_C40"/>
</dbReference>
<feature type="domain" description="NlpC/P60" evidence="5">
    <location>
        <begin position="133"/>
        <end position="261"/>
    </location>
</feature>
<gene>
    <name evidence="6" type="ORF">SAMN05660236_5297</name>
</gene>
<dbReference type="EMBL" id="FUZU01000004">
    <property type="protein sequence ID" value="SKC86948.1"/>
    <property type="molecule type" value="Genomic_DNA"/>
</dbReference>